<dbReference type="OrthoDB" id="9761532at2"/>
<dbReference type="InterPro" id="IPR002933">
    <property type="entry name" value="Peptidase_M20"/>
</dbReference>
<dbReference type="Pfam" id="PF07687">
    <property type="entry name" value="M20_dimer"/>
    <property type="match status" value="1"/>
</dbReference>
<dbReference type="Gene3D" id="3.30.70.360">
    <property type="match status" value="1"/>
</dbReference>
<gene>
    <name evidence="5" type="ORF">FD01_GL001120</name>
</gene>
<dbReference type="InterPro" id="IPR051458">
    <property type="entry name" value="Cyt/Met_Dipeptidase"/>
</dbReference>
<dbReference type="Pfam" id="PF01546">
    <property type="entry name" value="Peptidase_M20"/>
    <property type="match status" value="1"/>
</dbReference>
<dbReference type="PANTHER" id="PTHR43270">
    <property type="entry name" value="BETA-ALA-HIS DIPEPTIDASE"/>
    <property type="match status" value="1"/>
</dbReference>
<dbReference type="GO" id="GO:0006508">
    <property type="term" value="P:proteolysis"/>
    <property type="evidence" value="ECO:0007669"/>
    <property type="project" value="UniProtKB-KW"/>
</dbReference>
<protein>
    <submittedName>
        <fullName evidence="5">Peptidase M20</fullName>
    </submittedName>
</protein>
<accession>A0A0R1QIP1</accession>
<evidence type="ECO:0000256" key="2">
    <source>
        <dbReference type="ARBA" id="ARBA00022723"/>
    </source>
</evidence>
<evidence type="ECO:0000259" key="4">
    <source>
        <dbReference type="Pfam" id="PF07687"/>
    </source>
</evidence>
<dbReference type="GO" id="GO:0046872">
    <property type="term" value="F:metal ion binding"/>
    <property type="evidence" value="ECO:0007669"/>
    <property type="project" value="UniProtKB-KW"/>
</dbReference>
<proteinExistence type="predicted"/>
<organism evidence="5 6">
    <name type="scientific">Lacticaseibacillus manihotivorans DSM 13343 = JCM 12514</name>
    <dbReference type="NCBI Taxonomy" id="1423769"/>
    <lineage>
        <taxon>Bacteria</taxon>
        <taxon>Bacillati</taxon>
        <taxon>Bacillota</taxon>
        <taxon>Bacilli</taxon>
        <taxon>Lactobacillales</taxon>
        <taxon>Lactobacillaceae</taxon>
        <taxon>Lacticaseibacillus</taxon>
    </lineage>
</organism>
<dbReference type="Gene3D" id="3.40.630.10">
    <property type="entry name" value="Zn peptidases"/>
    <property type="match status" value="1"/>
</dbReference>
<evidence type="ECO:0000256" key="3">
    <source>
        <dbReference type="ARBA" id="ARBA00022801"/>
    </source>
</evidence>
<dbReference type="EMBL" id="AZEU01000152">
    <property type="protein sequence ID" value="KRL44457.1"/>
    <property type="molecule type" value="Genomic_DNA"/>
</dbReference>
<keyword evidence="1" id="KW-0645">Protease</keyword>
<reference evidence="5 6" key="1">
    <citation type="journal article" date="2015" name="Genome Announc.">
        <title>Expanding the biotechnology potential of lactobacilli through comparative genomics of 213 strains and associated genera.</title>
        <authorList>
            <person name="Sun Z."/>
            <person name="Harris H.M."/>
            <person name="McCann A."/>
            <person name="Guo C."/>
            <person name="Argimon S."/>
            <person name="Zhang W."/>
            <person name="Yang X."/>
            <person name="Jeffery I.B."/>
            <person name="Cooney J.C."/>
            <person name="Kagawa T.F."/>
            <person name="Liu W."/>
            <person name="Song Y."/>
            <person name="Salvetti E."/>
            <person name="Wrobel A."/>
            <person name="Rasinkangas P."/>
            <person name="Parkhill J."/>
            <person name="Rea M.C."/>
            <person name="O'Sullivan O."/>
            <person name="Ritari J."/>
            <person name="Douillard F.P."/>
            <person name="Paul Ross R."/>
            <person name="Yang R."/>
            <person name="Briner A.E."/>
            <person name="Felis G.E."/>
            <person name="de Vos W.M."/>
            <person name="Barrangou R."/>
            <person name="Klaenhammer T.R."/>
            <person name="Caufield P.W."/>
            <person name="Cui Y."/>
            <person name="Zhang H."/>
            <person name="O'Toole P.W."/>
        </authorList>
    </citation>
    <scope>NUCLEOTIDE SEQUENCE [LARGE SCALE GENOMIC DNA]</scope>
    <source>
        <strain evidence="5 6">DSM 13343</strain>
    </source>
</reference>
<dbReference type="PANTHER" id="PTHR43270:SF8">
    <property type="entry name" value="DI- AND TRIPEPTIDASE DUG2-RELATED"/>
    <property type="match status" value="1"/>
</dbReference>
<feature type="domain" description="Peptidase M20 dimerisation" evidence="4">
    <location>
        <begin position="182"/>
        <end position="335"/>
    </location>
</feature>
<dbReference type="GO" id="GO:0009014">
    <property type="term" value="F:succinyl-diaminopimelate desuccinylase activity"/>
    <property type="evidence" value="ECO:0007669"/>
    <property type="project" value="TreeGrafter"/>
</dbReference>
<keyword evidence="2" id="KW-0479">Metal-binding</keyword>
<dbReference type="InterPro" id="IPR011650">
    <property type="entry name" value="Peptidase_M20_dimer"/>
</dbReference>
<dbReference type="GO" id="GO:0008233">
    <property type="term" value="F:peptidase activity"/>
    <property type="evidence" value="ECO:0007669"/>
    <property type="project" value="UniProtKB-KW"/>
</dbReference>
<dbReference type="GO" id="GO:0005829">
    <property type="term" value="C:cytosol"/>
    <property type="evidence" value="ECO:0007669"/>
    <property type="project" value="TreeGrafter"/>
</dbReference>
<keyword evidence="3" id="KW-0378">Hydrolase</keyword>
<dbReference type="RefSeq" id="WP_056963808.1">
    <property type="nucleotide sequence ID" value="NZ_AZEU01000152.1"/>
</dbReference>
<keyword evidence="6" id="KW-1185">Reference proteome</keyword>
<evidence type="ECO:0000256" key="1">
    <source>
        <dbReference type="ARBA" id="ARBA00022670"/>
    </source>
</evidence>
<dbReference type="AlphaFoldDB" id="A0A0R1QIP1"/>
<name>A0A0R1QIP1_9LACO</name>
<comment type="caution">
    <text evidence="5">The sequence shown here is derived from an EMBL/GenBank/DDBJ whole genome shotgun (WGS) entry which is preliminary data.</text>
</comment>
<dbReference type="GO" id="GO:0009089">
    <property type="term" value="P:lysine biosynthetic process via diaminopimelate"/>
    <property type="evidence" value="ECO:0007669"/>
    <property type="project" value="TreeGrafter"/>
</dbReference>
<dbReference type="SUPFAM" id="SSF53187">
    <property type="entry name" value="Zn-dependent exopeptidases"/>
    <property type="match status" value="1"/>
</dbReference>
<evidence type="ECO:0000313" key="6">
    <source>
        <dbReference type="Proteomes" id="UP000051790"/>
    </source>
</evidence>
<evidence type="ECO:0000313" key="5">
    <source>
        <dbReference type="EMBL" id="KRL44457.1"/>
    </source>
</evidence>
<dbReference type="PATRIC" id="fig|1423769.4.peg.1210"/>
<dbReference type="Proteomes" id="UP000051790">
    <property type="component" value="Unassembled WGS sequence"/>
</dbReference>
<sequence>MLPQIEFLKQYLSFQSVSLHAHNQIQATAEFLRNHFESIGAQNVQILTTDVTNPAVYAEIPAQVPSDITVLFYNHYDVQPAEPLDLWDTDPFKLAEHDGKLFARGINDDKGELAARLAAIDDLRQAGKLPVNVKFLVEGAEEQGSPHLEVLLNKYAELLKADFCLWESGGKDENGELKFSLGVKGGVAFQLTARNADHDLHSSLGAITENPAWHLVQALATLKNDAGEITIPGFYEDIIPLTPTQKQIVADSEFDYATYAKNAGLTRPATTDNPAAALVDQPSFTINGLSSGYEGPGTGKMILPHVAVAKLDFRIVPGQTVEHTIELVRQALDANGFEDIEISGLLGEPAFRSDPDHPLVQAALNVARDAYPDGVSVVLNSSGSGPMPYFYAVNHAPIISVGISNANSAAHGPNENVTVADYMQFIDYLKAMLPALATNS</sequence>